<evidence type="ECO:0000313" key="2">
    <source>
        <dbReference type="Proteomes" id="UP000294692"/>
    </source>
</evidence>
<evidence type="ECO:0000313" key="1">
    <source>
        <dbReference type="EMBL" id="TCU91621.1"/>
    </source>
</evidence>
<dbReference type="AlphaFoldDB" id="A0A4R3UM18"/>
<sequence length="352" mass="38472">MANIERRLAELFTDANLDALRFAAGQQNRVERQIRRIAKDARTRLIDADPRRQAQIEALIRDVAKLIAQGYSNISAEQIKALESFAPLAAANTTAAVNTAVGATLIKAPKKLSANVARLLIEGAPSADWWAAQAYTMQRNFARVVRSGFVEGLTTEQIARAVTGIGPAGVQLDGAGFLEKSLRESRSLVHTSVQTVANAARREVFHENDDIVIGVRQISTLDNRTTLQCQARDQKEWDMQGNPIGHKIPYNGGVPIHWGCRSAETPVLAPLTINGVQLPGFRTSQRASQDGPVDAALTFESWLEGKSQAFQDEALGKGRAQMWRDGKITLSDLLDLRGNPLTLAQLQAKYSK</sequence>
<organism evidence="1 2">
    <name type="scientific">Paracandidimonas soli</name>
    <dbReference type="NCBI Taxonomy" id="1917182"/>
    <lineage>
        <taxon>Bacteria</taxon>
        <taxon>Pseudomonadati</taxon>
        <taxon>Pseudomonadota</taxon>
        <taxon>Betaproteobacteria</taxon>
        <taxon>Burkholderiales</taxon>
        <taxon>Alcaligenaceae</taxon>
        <taxon>Paracandidimonas</taxon>
    </lineage>
</organism>
<keyword evidence="2" id="KW-1185">Reference proteome</keyword>
<dbReference type="RefSeq" id="WP_132478396.1">
    <property type="nucleotide sequence ID" value="NZ_SMBX01000017.1"/>
</dbReference>
<accession>A0A4R3UM18</accession>
<protein>
    <recommendedName>
        <fullName evidence="3">SPP1 gp7 family phage head morphogenesis protein</fullName>
    </recommendedName>
</protein>
<dbReference type="Proteomes" id="UP000294692">
    <property type="component" value="Unassembled WGS sequence"/>
</dbReference>
<gene>
    <name evidence="1" type="ORF">EV686_11717</name>
</gene>
<dbReference type="InterPro" id="IPR017029">
    <property type="entry name" value="Phage_head_put"/>
</dbReference>
<evidence type="ECO:0008006" key="3">
    <source>
        <dbReference type="Google" id="ProtNLM"/>
    </source>
</evidence>
<dbReference type="PIRSF" id="PIRSF034565">
    <property type="entry name" value="UCP034565"/>
    <property type="match status" value="1"/>
</dbReference>
<proteinExistence type="predicted"/>
<name>A0A4R3UM18_9BURK</name>
<dbReference type="EMBL" id="SMBX01000017">
    <property type="protein sequence ID" value="TCU91621.1"/>
    <property type="molecule type" value="Genomic_DNA"/>
</dbReference>
<dbReference type="OrthoDB" id="8614104at2"/>
<reference evidence="1 2" key="1">
    <citation type="submission" date="2019-03" db="EMBL/GenBank/DDBJ databases">
        <title>Genomic Encyclopedia of Type Strains, Phase IV (KMG-IV): sequencing the most valuable type-strain genomes for metagenomic binning, comparative biology and taxonomic classification.</title>
        <authorList>
            <person name="Goeker M."/>
        </authorList>
    </citation>
    <scope>NUCLEOTIDE SEQUENCE [LARGE SCALE GENOMIC DNA]</scope>
    <source>
        <strain evidence="1 2">DSM 100048</strain>
    </source>
</reference>
<comment type="caution">
    <text evidence="1">The sequence shown here is derived from an EMBL/GenBank/DDBJ whole genome shotgun (WGS) entry which is preliminary data.</text>
</comment>